<dbReference type="InterPro" id="IPR052355">
    <property type="entry name" value="CENP-V-like"/>
</dbReference>
<evidence type="ECO:0000256" key="2">
    <source>
        <dbReference type="ARBA" id="ARBA00022723"/>
    </source>
</evidence>
<reference evidence="5" key="1">
    <citation type="journal article" date="2023" name="Mol. Phylogenet. Evol.">
        <title>Genome-scale phylogeny and comparative genomics of the fungal order Sordariales.</title>
        <authorList>
            <person name="Hensen N."/>
            <person name="Bonometti L."/>
            <person name="Westerberg I."/>
            <person name="Brannstrom I.O."/>
            <person name="Guillou S."/>
            <person name="Cros-Aarteil S."/>
            <person name="Calhoun S."/>
            <person name="Haridas S."/>
            <person name="Kuo A."/>
            <person name="Mondo S."/>
            <person name="Pangilinan J."/>
            <person name="Riley R."/>
            <person name="LaButti K."/>
            <person name="Andreopoulos B."/>
            <person name="Lipzen A."/>
            <person name="Chen C."/>
            <person name="Yan M."/>
            <person name="Daum C."/>
            <person name="Ng V."/>
            <person name="Clum A."/>
            <person name="Steindorff A."/>
            <person name="Ohm R.A."/>
            <person name="Martin F."/>
            <person name="Silar P."/>
            <person name="Natvig D.O."/>
            <person name="Lalanne C."/>
            <person name="Gautier V."/>
            <person name="Ament-Velasquez S.L."/>
            <person name="Kruys A."/>
            <person name="Hutchinson M.I."/>
            <person name="Powell A.J."/>
            <person name="Barry K."/>
            <person name="Miller A.N."/>
            <person name="Grigoriev I.V."/>
            <person name="Debuchy R."/>
            <person name="Gladieux P."/>
            <person name="Hiltunen Thoren M."/>
            <person name="Johannesson H."/>
        </authorList>
    </citation>
    <scope>NUCLEOTIDE SEQUENCE</scope>
    <source>
        <strain evidence="5">CBS 731.68</strain>
    </source>
</reference>
<reference evidence="5" key="2">
    <citation type="submission" date="2023-05" db="EMBL/GenBank/DDBJ databases">
        <authorList>
            <consortium name="Lawrence Berkeley National Laboratory"/>
            <person name="Steindorff A."/>
            <person name="Hensen N."/>
            <person name="Bonometti L."/>
            <person name="Westerberg I."/>
            <person name="Brannstrom I.O."/>
            <person name="Guillou S."/>
            <person name="Cros-Aarteil S."/>
            <person name="Calhoun S."/>
            <person name="Haridas S."/>
            <person name="Kuo A."/>
            <person name="Mondo S."/>
            <person name="Pangilinan J."/>
            <person name="Riley R."/>
            <person name="Labutti K."/>
            <person name="Andreopoulos B."/>
            <person name="Lipzen A."/>
            <person name="Chen C."/>
            <person name="Yanf M."/>
            <person name="Daum C."/>
            <person name="Ng V."/>
            <person name="Clum A."/>
            <person name="Ohm R."/>
            <person name="Martin F."/>
            <person name="Silar P."/>
            <person name="Natvig D."/>
            <person name="Lalanne C."/>
            <person name="Gautier V."/>
            <person name="Ament-Velasquez S.L."/>
            <person name="Kruys A."/>
            <person name="Hutchinson M.I."/>
            <person name="Powell A.J."/>
            <person name="Barry K."/>
            <person name="Miller A.N."/>
            <person name="Grigoriev I.V."/>
            <person name="Debuchy R."/>
            <person name="Gladieux P."/>
            <person name="Thoren M.H."/>
            <person name="Johannesson H."/>
        </authorList>
    </citation>
    <scope>NUCLEOTIDE SEQUENCE</scope>
    <source>
        <strain evidence="5">CBS 731.68</strain>
    </source>
</reference>
<dbReference type="GO" id="GO:0046872">
    <property type="term" value="F:metal ion binding"/>
    <property type="evidence" value="ECO:0007669"/>
    <property type="project" value="UniProtKB-KW"/>
</dbReference>
<dbReference type="PANTHER" id="PTHR28620">
    <property type="entry name" value="CENTROMERE PROTEIN V"/>
    <property type="match status" value="1"/>
</dbReference>
<evidence type="ECO:0000256" key="3">
    <source>
        <dbReference type="ARBA" id="ARBA00022833"/>
    </source>
</evidence>
<dbReference type="SUPFAM" id="SSF51316">
    <property type="entry name" value="Mss4-like"/>
    <property type="match status" value="2"/>
</dbReference>
<keyword evidence="6" id="KW-1185">Reference proteome</keyword>
<comment type="caution">
    <text evidence="5">The sequence shown here is derived from an EMBL/GenBank/DDBJ whole genome shotgun (WGS) entry which is preliminary data.</text>
</comment>
<dbReference type="EMBL" id="MU853231">
    <property type="protein sequence ID" value="KAK4122268.1"/>
    <property type="molecule type" value="Genomic_DNA"/>
</dbReference>
<dbReference type="AlphaFoldDB" id="A0AAN6TX06"/>
<evidence type="ECO:0000259" key="4">
    <source>
        <dbReference type="PROSITE" id="PS51891"/>
    </source>
</evidence>
<evidence type="ECO:0000313" key="5">
    <source>
        <dbReference type="EMBL" id="KAK4122268.1"/>
    </source>
</evidence>
<dbReference type="GO" id="GO:0016846">
    <property type="term" value="F:carbon-sulfur lyase activity"/>
    <property type="evidence" value="ECO:0007669"/>
    <property type="project" value="InterPro"/>
</dbReference>
<dbReference type="RefSeq" id="XP_062646039.1">
    <property type="nucleotide sequence ID" value="XM_062793220.1"/>
</dbReference>
<name>A0AAN6TX06_9PEZI</name>
<comment type="similarity">
    <text evidence="1">Belongs to the Gfa family.</text>
</comment>
<dbReference type="PANTHER" id="PTHR28620:SF1">
    <property type="entry name" value="CENP-V_GFA DOMAIN-CONTAINING PROTEIN"/>
    <property type="match status" value="1"/>
</dbReference>
<dbReference type="PROSITE" id="PS51891">
    <property type="entry name" value="CENP_V_GFA"/>
    <property type="match status" value="2"/>
</dbReference>
<dbReference type="Proteomes" id="UP001302602">
    <property type="component" value="Unassembled WGS sequence"/>
</dbReference>
<protein>
    <recommendedName>
        <fullName evidence="4">CENP-V/GFA domain-containing protein</fullName>
    </recommendedName>
</protein>
<gene>
    <name evidence="5" type="ORF">N657DRAFT_646951</name>
</gene>
<proteinExistence type="inferred from homology"/>
<dbReference type="InterPro" id="IPR011057">
    <property type="entry name" value="Mss4-like_sf"/>
</dbReference>
<dbReference type="GeneID" id="87829989"/>
<feature type="domain" description="CENP-V/GFA" evidence="4">
    <location>
        <begin position="150"/>
        <end position="297"/>
    </location>
</feature>
<dbReference type="InterPro" id="IPR006913">
    <property type="entry name" value="CENP-V/GFA"/>
</dbReference>
<feature type="domain" description="CENP-V/GFA" evidence="4">
    <location>
        <begin position="14"/>
        <end position="121"/>
    </location>
</feature>
<keyword evidence="2" id="KW-0479">Metal-binding</keyword>
<sequence>MASSTTTEGELRTYRGNCHCAAFVYDAQLREIKTALECSCSICYKKGYLWVLTESVKLDVVKGTYDTLSQYTVGSLVHRFCPKCATPVMAEFAEADGEKLALNVRAIQGIDVWELEKQPHDCGAPRGKDDVVPPEHKGPLPDAIDGHKLYTGSCHCGAVTLAFMSKPLDETFDERTVECNCSICVRNGYRWAYPSKEQVVLFASDPSKIGRYSFSRHVLNKTFCTVCGVCMTNEYAHRTEDELKALGALPNPEGFADSMKTRHAVNLRVFPDVDFAKMPPPKLGNGAGIVKPPYVNP</sequence>
<organism evidence="5 6">
    <name type="scientific">Parathielavia appendiculata</name>
    <dbReference type="NCBI Taxonomy" id="2587402"/>
    <lineage>
        <taxon>Eukaryota</taxon>
        <taxon>Fungi</taxon>
        <taxon>Dikarya</taxon>
        <taxon>Ascomycota</taxon>
        <taxon>Pezizomycotina</taxon>
        <taxon>Sordariomycetes</taxon>
        <taxon>Sordariomycetidae</taxon>
        <taxon>Sordariales</taxon>
        <taxon>Chaetomiaceae</taxon>
        <taxon>Parathielavia</taxon>
    </lineage>
</organism>
<dbReference type="Pfam" id="PF04828">
    <property type="entry name" value="GFA"/>
    <property type="match status" value="2"/>
</dbReference>
<evidence type="ECO:0000256" key="1">
    <source>
        <dbReference type="ARBA" id="ARBA00005495"/>
    </source>
</evidence>
<keyword evidence="3" id="KW-0862">Zinc</keyword>
<evidence type="ECO:0000313" key="6">
    <source>
        <dbReference type="Proteomes" id="UP001302602"/>
    </source>
</evidence>
<dbReference type="Gene3D" id="2.170.150.70">
    <property type="match status" value="2"/>
</dbReference>
<accession>A0AAN6TX06</accession>